<protein>
    <submittedName>
        <fullName evidence="2">Membrane protein</fullName>
    </submittedName>
</protein>
<evidence type="ECO:0000313" key="3">
    <source>
        <dbReference type="Proteomes" id="UP000019753"/>
    </source>
</evidence>
<dbReference type="EMBL" id="AXCW01000235">
    <property type="protein sequence ID" value="EYR62460.1"/>
    <property type="molecule type" value="Genomic_DNA"/>
</dbReference>
<dbReference type="Proteomes" id="UP000019753">
    <property type="component" value="Unassembled WGS sequence"/>
</dbReference>
<proteinExistence type="predicted"/>
<keyword evidence="1" id="KW-1133">Transmembrane helix</keyword>
<organism evidence="2 3">
    <name type="scientific">Actinotalea ferrariae CF5-4</name>
    <dbReference type="NCBI Taxonomy" id="948458"/>
    <lineage>
        <taxon>Bacteria</taxon>
        <taxon>Bacillati</taxon>
        <taxon>Actinomycetota</taxon>
        <taxon>Actinomycetes</taxon>
        <taxon>Micrococcales</taxon>
        <taxon>Cellulomonadaceae</taxon>
        <taxon>Actinotalea</taxon>
    </lineage>
</organism>
<dbReference type="RefSeq" id="WP_034227915.1">
    <property type="nucleotide sequence ID" value="NZ_AXCW01000235.1"/>
</dbReference>
<evidence type="ECO:0000313" key="2">
    <source>
        <dbReference type="EMBL" id="EYR62460.1"/>
    </source>
</evidence>
<accession>A0A021VR03</accession>
<name>A0A021VR03_9CELL</name>
<keyword evidence="3" id="KW-1185">Reference proteome</keyword>
<dbReference type="OrthoDB" id="5198533at2"/>
<keyword evidence="1" id="KW-0812">Transmembrane</keyword>
<gene>
    <name evidence="2" type="ORF">N866_08310</name>
</gene>
<dbReference type="AlphaFoldDB" id="A0A021VR03"/>
<keyword evidence="1" id="KW-0472">Membrane</keyword>
<feature type="transmembrane region" description="Helical" evidence="1">
    <location>
        <begin position="12"/>
        <end position="31"/>
    </location>
</feature>
<feature type="transmembrane region" description="Helical" evidence="1">
    <location>
        <begin position="105"/>
        <end position="127"/>
    </location>
</feature>
<evidence type="ECO:0000256" key="1">
    <source>
        <dbReference type="SAM" id="Phobius"/>
    </source>
</evidence>
<sequence>MGLYADVPALRVRQVVGDVLVVLWVALWVAVGRAVHEQVSRLAAPGRTIEDAGRSLEDGLRSAGREVARTPLVGDDLQVPFESAGDAAASLAAAGTAVQDGVARAALLTALAVAAWPILVVVVGWVVHRWRQVRRVAVGRRLVATPAGRDLLALRTLAHAPLRSLTDDDVAGWRRGDPDVVTRLAARGARGLGVRPPTTTTAVEAVSRPG</sequence>
<reference evidence="2 3" key="1">
    <citation type="submission" date="2014-01" db="EMBL/GenBank/DDBJ databases">
        <title>Actinotalea ferrariae CF5-4.</title>
        <authorList>
            <person name="Chen F."/>
            <person name="Li Y."/>
            <person name="Wang G."/>
        </authorList>
    </citation>
    <scope>NUCLEOTIDE SEQUENCE [LARGE SCALE GENOMIC DNA]</scope>
    <source>
        <strain evidence="2 3">CF5-4</strain>
    </source>
</reference>
<comment type="caution">
    <text evidence="2">The sequence shown here is derived from an EMBL/GenBank/DDBJ whole genome shotgun (WGS) entry which is preliminary data.</text>
</comment>